<dbReference type="EMBL" id="JACSEA010000001">
    <property type="protein sequence ID" value="KAF7411934.1"/>
    <property type="molecule type" value="Genomic_DNA"/>
</dbReference>
<proteinExistence type="predicted"/>
<comment type="caution">
    <text evidence="2">The sequence shown here is derived from an EMBL/GenBank/DDBJ whole genome shotgun (WGS) entry which is preliminary data.</text>
</comment>
<name>A0A834NL65_VESVU</name>
<evidence type="ECO:0000256" key="1">
    <source>
        <dbReference type="SAM" id="MobiDB-lite"/>
    </source>
</evidence>
<dbReference type="AlphaFoldDB" id="A0A834NL65"/>
<dbReference type="Proteomes" id="UP000614350">
    <property type="component" value="Unassembled WGS sequence"/>
</dbReference>
<sequence length="70" mass="7682">MTMRRGEGENRRKSEETNEKEKEGGSSVVITVPCIQMVSPTHTNHNEHPQASPIPLSNARGTDVSVPHGF</sequence>
<feature type="region of interest" description="Disordered" evidence="1">
    <location>
        <begin position="1"/>
        <end position="70"/>
    </location>
</feature>
<keyword evidence="3" id="KW-1185">Reference proteome</keyword>
<gene>
    <name evidence="2" type="ORF">HZH66_000830</name>
</gene>
<protein>
    <submittedName>
        <fullName evidence="2">Uncharacterized protein</fullName>
    </submittedName>
</protein>
<feature type="compositionally biased region" description="Basic and acidic residues" evidence="1">
    <location>
        <begin position="1"/>
        <end position="24"/>
    </location>
</feature>
<reference evidence="2" key="1">
    <citation type="journal article" date="2020" name="G3 (Bethesda)">
        <title>High-Quality Assemblies for Three Invasive Social Wasps from the &lt;i&gt;Vespula&lt;/i&gt; Genus.</title>
        <authorList>
            <person name="Harrop T.W.R."/>
            <person name="Guhlin J."/>
            <person name="McLaughlin G.M."/>
            <person name="Permina E."/>
            <person name="Stockwell P."/>
            <person name="Gilligan J."/>
            <person name="Le Lec M.F."/>
            <person name="Gruber M.A.M."/>
            <person name="Quinn O."/>
            <person name="Lovegrove M."/>
            <person name="Duncan E.J."/>
            <person name="Remnant E.J."/>
            <person name="Van Eeckhoven J."/>
            <person name="Graham B."/>
            <person name="Knapp R.A."/>
            <person name="Langford K.W."/>
            <person name="Kronenberg Z."/>
            <person name="Press M.O."/>
            <person name="Eacker S.M."/>
            <person name="Wilson-Rankin E.E."/>
            <person name="Purcell J."/>
            <person name="Lester P.J."/>
            <person name="Dearden P.K."/>
        </authorList>
    </citation>
    <scope>NUCLEOTIDE SEQUENCE</scope>
    <source>
        <strain evidence="2">Marl-1</strain>
    </source>
</reference>
<accession>A0A834NL65</accession>
<organism evidence="2 3">
    <name type="scientific">Vespula vulgaris</name>
    <name type="common">Yellow jacket</name>
    <name type="synonym">Wasp</name>
    <dbReference type="NCBI Taxonomy" id="7454"/>
    <lineage>
        <taxon>Eukaryota</taxon>
        <taxon>Metazoa</taxon>
        <taxon>Ecdysozoa</taxon>
        <taxon>Arthropoda</taxon>
        <taxon>Hexapoda</taxon>
        <taxon>Insecta</taxon>
        <taxon>Pterygota</taxon>
        <taxon>Neoptera</taxon>
        <taxon>Endopterygota</taxon>
        <taxon>Hymenoptera</taxon>
        <taxon>Apocrita</taxon>
        <taxon>Aculeata</taxon>
        <taxon>Vespoidea</taxon>
        <taxon>Vespidae</taxon>
        <taxon>Vespinae</taxon>
        <taxon>Vespula</taxon>
    </lineage>
</organism>
<evidence type="ECO:0000313" key="3">
    <source>
        <dbReference type="Proteomes" id="UP000614350"/>
    </source>
</evidence>
<evidence type="ECO:0000313" key="2">
    <source>
        <dbReference type="EMBL" id="KAF7411934.1"/>
    </source>
</evidence>